<organism evidence="2">
    <name type="scientific">Arundo donax</name>
    <name type="common">Giant reed</name>
    <name type="synonym">Donax arundinaceus</name>
    <dbReference type="NCBI Taxonomy" id="35708"/>
    <lineage>
        <taxon>Eukaryota</taxon>
        <taxon>Viridiplantae</taxon>
        <taxon>Streptophyta</taxon>
        <taxon>Embryophyta</taxon>
        <taxon>Tracheophyta</taxon>
        <taxon>Spermatophyta</taxon>
        <taxon>Magnoliopsida</taxon>
        <taxon>Liliopsida</taxon>
        <taxon>Poales</taxon>
        <taxon>Poaceae</taxon>
        <taxon>PACMAD clade</taxon>
        <taxon>Arundinoideae</taxon>
        <taxon>Arundineae</taxon>
        <taxon>Arundo</taxon>
    </lineage>
</organism>
<proteinExistence type="predicted"/>
<dbReference type="EMBL" id="GBRH01225131">
    <property type="protein sequence ID" value="JAD72764.1"/>
    <property type="molecule type" value="Transcribed_RNA"/>
</dbReference>
<feature type="compositionally biased region" description="Pro residues" evidence="1">
    <location>
        <begin position="82"/>
        <end position="103"/>
    </location>
</feature>
<protein>
    <submittedName>
        <fullName evidence="2">Uncharacterized protein</fullName>
    </submittedName>
</protein>
<name>A0A0A9C8Z3_ARUDO</name>
<reference evidence="2" key="2">
    <citation type="journal article" date="2015" name="Data Brief">
        <title>Shoot transcriptome of the giant reed, Arundo donax.</title>
        <authorList>
            <person name="Barrero R.A."/>
            <person name="Guerrero F.D."/>
            <person name="Moolhuijzen P."/>
            <person name="Goolsby J.A."/>
            <person name="Tidwell J."/>
            <person name="Bellgard S.E."/>
            <person name="Bellgard M.I."/>
        </authorList>
    </citation>
    <scope>NUCLEOTIDE SEQUENCE</scope>
    <source>
        <tissue evidence="2">Shoot tissue taken approximately 20 cm above the soil surface</tissue>
    </source>
</reference>
<accession>A0A0A9C8Z3</accession>
<feature type="region of interest" description="Disordered" evidence="1">
    <location>
        <begin position="75"/>
        <end position="115"/>
    </location>
</feature>
<evidence type="ECO:0000313" key="2">
    <source>
        <dbReference type="EMBL" id="JAD72764.1"/>
    </source>
</evidence>
<sequence length="115" mass="12494">MKKGEKWTTYCTICSAEVGNRRSLPRSTPPRWLPPWNVVHVAEAGRGAIVAGAGRGVVIDCVAALCYPIWVTSWPQNSPTSRCPPAPPPALRSPSPFPAPLGPPRRRIWGSLYHG</sequence>
<reference evidence="2" key="1">
    <citation type="submission" date="2014-09" db="EMBL/GenBank/DDBJ databases">
        <authorList>
            <person name="Magalhaes I.L.F."/>
            <person name="Oliveira U."/>
            <person name="Santos F.R."/>
            <person name="Vidigal T.H.D.A."/>
            <person name="Brescovit A.D."/>
            <person name="Santos A.J."/>
        </authorList>
    </citation>
    <scope>NUCLEOTIDE SEQUENCE</scope>
    <source>
        <tissue evidence="2">Shoot tissue taken approximately 20 cm above the soil surface</tissue>
    </source>
</reference>
<evidence type="ECO:0000256" key="1">
    <source>
        <dbReference type="SAM" id="MobiDB-lite"/>
    </source>
</evidence>
<dbReference type="AlphaFoldDB" id="A0A0A9C8Z3"/>